<accession>A0A5K7ZZA9</accession>
<evidence type="ECO:0000313" key="2">
    <source>
        <dbReference type="EMBL" id="BBO85597.1"/>
    </source>
</evidence>
<dbReference type="PANTHER" id="PTHR32182:SF0">
    <property type="entry name" value="DNA REPLICATION AND REPAIR PROTEIN RECF"/>
    <property type="match status" value="1"/>
</dbReference>
<evidence type="ECO:0000259" key="1">
    <source>
        <dbReference type="Pfam" id="PF13304"/>
    </source>
</evidence>
<dbReference type="InterPro" id="IPR036086">
    <property type="entry name" value="ParB/Sulfiredoxin_sf"/>
</dbReference>
<proteinExistence type="predicted"/>
<dbReference type="InterPro" id="IPR003959">
    <property type="entry name" value="ATPase_AAA_core"/>
</dbReference>
<dbReference type="CDD" id="cd16387">
    <property type="entry name" value="ParB_N_Srx"/>
    <property type="match status" value="1"/>
</dbReference>
<name>A0A5K7ZZA9_9BACT</name>
<dbReference type="Proteomes" id="UP000425960">
    <property type="component" value="Chromosome"/>
</dbReference>
<dbReference type="InterPro" id="IPR027417">
    <property type="entry name" value="P-loop_NTPase"/>
</dbReference>
<reference evidence="2 3" key="1">
    <citation type="submission" date="2019-11" db="EMBL/GenBank/DDBJ databases">
        <title>Comparative genomics of hydrocarbon-degrading Desulfosarcina strains.</title>
        <authorList>
            <person name="Watanabe M."/>
            <person name="Kojima H."/>
            <person name="Fukui M."/>
        </authorList>
    </citation>
    <scope>NUCLEOTIDE SEQUENCE [LARGE SCALE GENOMIC DNA]</scope>
    <source>
        <strain evidence="2 3">28bB2T</strain>
    </source>
</reference>
<dbReference type="SUPFAM" id="SSF52540">
    <property type="entry name" value="P-loop containing nucleoside triphosphate hydrolases"/>
    <property type="match status" value="1"/>
</dbReference>
<dbReference type="EMBL" id="AP021876">
    <property type="protein sequence ID" value="BBO85597.1"/>
    <property type="molecule type" value="Genomic_DNA"/>
</dbReference>
<dbReference type="GO" id="GO:0016887">
    <property type="term" value="F:ATP hydrolysis activity"/>
    <property type="evidence" value="ECO:0007669"/>
    <property type="project" value="InterPro"/>
</dbReference>
<dbReference type="Gene3D" id="3.40.50.300">
    <property type="entry name" value="P-loop containing nucleotide triphosphate hydrolases"/>
    <property type="match status" value="2"/>
</dbReference>
<dbReference type="Pfam" id="PF13304">
    <property type="entry name" value="AAA_21"/>
    <property type="match status" value="1"/>
</dbReference>
<evidence type="ECO:0000313" key="3">
    <source>
        <dbReference type="Proteomes" id="UP000425960"/>
    </source>
</evidence>
<dbReference type="SUPFAM" id="SSF110849">
    <property type="entry name" value="ParB/Sulfiredoxin"/>
    <property type="match status" value="1"/>
</dbReference>
<dbReference type="GO" id="GO:0006302">
    <property type="term" value="P:double-strand break repair"/>
    <property type="evidence" value="ECO:0007669"/>
    <property type="project" value="TreeGrafter"/>
</dbReference>
<dbReference type="Gene3D" id="3.90.1530.10">
    <property type="entry name" value="Conserved hypothetical protein from pyrococcus furiosus pfu- 392566-001, ParB domain"/>
    <property type="match status" value="1"/>
</dbReference>
<dbReference type="GO" id="GO:0005524">
    <property type="term" value="F:ATP binding"/>
    <property type="evidence" value="ECO:0007669"/>
    <property type="project" value="InterPro"/>
</dbReference>
<organism evidence="2 3">
    <name type="scientific">Desulfosarcina ovata subsp. sediminis</name>
    <dbReference type="NCBI Taxonomy" id="885957"/>
    <lineage>
        <taxon>Bacteria</taxon>
        <taxon>Pseudomonadati</taxon>
        <taxon>Thermodesulfobacteriota</taxon>
        <taxon>Desulfobacteria</taxon>
        <taxon>Desulfobacterales</taxon>
        <taxon>Desulfosarcinaceae</taxon>
        <taxon>Desulfosarcina</taxon>
    </lineage>
</organism>
<gene>
    <name evidence="2" type="ORF">DSCO28_61630</name>
</gene>
<protein>
    <recommendedName>
        <fullName evidence="1">ATPase AAA-type core domain-containing protein</fullName>
    </recommendedName>
</protein>
<sequence>MNQEENRANQDRRTRVGLKSLYLDPNNYRFIDDEKYTPVDEDRLTDADVQRRTNNILLGKNGENVRDLIDSFRKNGFLPVDQIQVRQLGSGKYLVVEGNRRVAALKLLQVRYEHEGYDLGNLNPEIFSKLPVVFYTGVDDTHHLVLMGLKHISGNKKWPAINQAELLRTLYEKHGMIADDICKAIGISKREFNATLSTLALIDQYKESDYGDQFTSEKYSFFREIVRSRNLREWLQWNDSQKQAGMPMNLERLFSWLSEEEVIDDDDEAEQDIIGNSRKLEPVITKASQIRELAKLIDDQKALGNLDASRNLAEATLASEVLSKDKVKNALSIINQEVGTIFNMSRHISDADRSEIGELSRKLSGVIDIQNAQALSASTRNVFLVEKPRSHFKSINIKEFKKFEKVMLEDLTMVNLFAGVNNSGKTSILEAVALLTSLNSPRAFIDLGRRRSQLTSESLNVKWFIGELPEGCLEGVFDGKKVSLKCQNDIEEDIADQTYYLSSFEFIARHDGREWRSVTHFFEKYPQRTEGAVRSLCPVVFSSPFIGLEMEMLRECHDKSVEFGSKKIVVDFIRKHVDSGVQNIELVKDGRFRVSHNDLERAPDLTQFGAGMQRIFNIGLLFAGARNGVLLIDEIENAIHAAMLPNVVSLIDELSEKFYVQVFLTSHSKECIDAFARCDSIRPKLAAYALLDRHEKKYLRFDGERIARLLDSIDFDLRGGKKR</sequence>
<dbReference type="KEGG" id="dov:DSCO28_61630"/>
<dbReference type="AlphaFoldDB" id="A0A5K7ZZA9"/>
<dbReference type="GO" id="GO:0000731">
    <property type="term" value="P:DNA synthesis involved in DNA repair"/>
    <property type="evidence" value="ECO:0007669"/>
    <property type="project" value="TreeGrafter"/>
</dbReference>
<feature type="domain" description="ATPase AAA-type core" evidence="1">
    <location>
        <begin position="604"/>
        <end position="669"/>
    </location>
</feature>
<dbReference type="PANTHER" id="PTHR32182">
    <property type="entry name" value="DNA REPLICATION AND REPAIR PROTEIN RECF"/>
    <property type="match status" value="1"/>
</dbReference>